<proteinExistence type="predicted"/>
<comment type="caution">
    <text evidence="2">The sequence shown here is derived from an EMBL/GenBank/DDBJ whole genome shotgun (WGS) entry which is preliminary data.</text>
</comment>
<protein>
    <submittedName>
        <fullName evidence="2">C9orf72-like protein family domain-containing protein</fullName>
    </submittedName>
</protein>
<dbReference type="AlphaFoldDB" id="A0AAD4R6U5"/>
<feature type="region of interest" description="Disordered" evidence="1">
    <location>
        <begin position="202"/>
        <end position="221"/>
    </location>
</feature>
<dbReference type="PANTHER" id="PTHR31855:SF2">
    <property type="entry name" value="GUANINE NUCLEOTIDE EXCHANGE FACTOR C9ORF72"/>
    <property type="match status" value="1"/>
</dbReference>
<evidence type="ECO:0000313" key="3">
    <source>
        <dbReference type="Proteomes" id="UP001201812"/>
    </source>
</evidence>
<dbReference type="Pfam" id="PF15019">
    <property type="entry name" value="C9orf72-like"/>
    <property type="match status" value="1"/>
</dbReference>
<dbReference type="GO" id="GO:0005768">
    <property type="term" value="C:endosome"/>
    <property type="evidence" value="ECO:0007669"/>
    <property type="project" value="TreeGrafter"/>
</dbReference>
<dbReference type="InterPro" id="IPR027819">
    <property type="entry name" value="C9orf72"/>
</dbReference>
<dbReference type="PANTHER" id="PTHR31855">
    <property type="entry name" value="GUANINE NUCLEOTIDE EXCHANGE C9ORF72"/>
    <property type="match status" value="1"/>
</dbReference>
<dbReference type="GO" id="GO:0005085">
    <property type="term" value="F:guanyl-nucleotide exchange factor activity"/>
    <property type="evidence" value="ECO:0007669"/>
    <property type="project" value="InterPro"/>
</dbReference>
<dbReference type="GO" id="GO:0006897">
    <property type="term" value="P:endocytosis"/>
    <property type="evidence" value="ECO:0007669"/>
    <property type="project" value="TreeGrafter"/>
</dbReference>
<sequence>MEAGLFEEIYSSLQKHEKRIKLPLRYPCPILKIVWSTFDYCSGPELKFAWEGDITDNNNADESDQGPSTAVDETATIDGSVSMDSSLSKNTNESENTLARDQYEDIDEFNDDLLTVAVDREESIYSDIFHDPNNVLTRPNFLDSFTSEDAHSAVGTNSTLTYLDSPSTTTIDKLSRERSKNGIDSRSTTATNTDSSIMTISAETTQSSTKSGQNAASESEIMAGDESDCTFLQTSKLDISKESTPLANDKRGKEMSGIFASCVDSGIAATISMESNLSAYLNQPMPSTSSTGVRYQADSENCDIPLKYDDLLVLPKAFVNTSLGPCEEVVEDSRDYSALTNSMATCSFMSSPPPDGCDAKSTPKKEFYREAELLGDLTLSESGAINALTDEEFVSKFVLAEQICSTQISSNPMVHKFSIVPSRRMAFGSYIFSVKQDSNAAAMLTAFSIVLSSEMSDWYLDRQDVFQEFFVDTISRFKAAYLVESLEDLVFRTTREFSAIFDYFAALEKWPLANRNLSLIKIQSSYLWDRGLNHLDTIFVAKAITACVVTKGNCCVVGTDYAEVLKMMTTLSLFIEEKRRLCSLRPFHLPFSPYLRLQAIKRSEVENVYLAAADCHWPIALVDLDRKSVTHTGPYAKHRCLKRKSQFFQVGQILKDAAMELPNLDEKRCQVEPQAEFQPIKAEASILEFIEKMCLLPSDRAPRFAWIDHFHLRLENKAKALIEFVREVSEPNPIDKRNPLSSTWNLSTVRKALGLQSDSTFSMVLARADSMQPELCEFIHQTAKRITR</sequence>
<dbReference type="Proteomes" id="UP001201812">
    <property type="component" value="Unassembled WGS sequence"/>
</dbReference>
<dbReference type="GO" id="GO:0006914">
    <property type="term" value="P:autophagy"/>
    <property type="evidence" value="ECO:0007669"/>
    <property type="project" value="TreeGrafter"/>
</dbReference>
<feature type="compositionally biased region" description="Polar residues" evidence="1">
    <location>
        <begin position="184"/>
        <end position="195"/>
    </location>
</feature>
<keyword evidence="3" id="KW-1185">Reference proteome</keyword>
<dbReference type="EMBL" id="JAKKPZ010000006">
    <property type="protein sequence ID" value="KAI1720294.1"/>
    <property type="molecule type" value="Genomic_DNA"/>
</dbReference>
<gene>
    <name evidence="2" type="ORF">DdX_05680</name>
</gene>
<evidence type="ECO:0000256" key="1">
    <source>
        <dbReference type="SAM" id="MobiDB-lite"/>
    </source>
</evidence>
<feature type="region of interest" description="Disordered" evidence="1">
    <location>
        <begin position="171"/>
        <end position="195"/>
    </location>
</feature>
<accession>A0AAD4R6U5</accession>
<name>A0AAD4R6U5_9BILA</name>
<reference evidence="2" key="1">
    <citation type="submission" date="2022-01" db="EMBL/GenBank/DDBJ databases">
        <title>Genome Sequence Resource for Two Populations of Ditylenchus destructor, the Migratory Endoparasitic Phytonematode.</title>
        <authorList>
            <person name="Zhang H."/>
            <person name="Lin R."/>
            <person name="Xie B."/>
        </authorList>
    </citation>
    <scope>NUCLEOTIDE SEQUENCE</scope>
    <source>
        <strain evidence="2">BazhouSP</strain>
    </source>
</reference>
<evidence type="ECO:0000313" key="2">
    <source>
        <dbReference type="EMBL" id="KAI1720294.1"/>
    </source>
</evidence>
<dbReference type="GO" id="GO:0005776">
    <property type="term" value="C:autophagosome"/>
    <property type="evidence" value="ECO:0007669"/>
    <property type="project" value="TreeGrafter"/>
</dbReference>
<feature type="compositionally biased region" description="Polar residues" evidence="1">
    <location>
        <begin position="202"/>
        <end position="217"/>
    </location>
</feature>
<dbReference type="PROSITE" id="PS51835">
    <property type="entry name" value="DENN_C9ORF72"/>
    <property type="match status" value="1"/>
</dbReference>
<organism evidence="2 3">
    <name type="scientific">Ditylenchus destructor</name>
    <dbReference type="NCBI Taxonomy" id="166010"/>
    <lineage>
        <taxon>Eukaryota</taxon>
        <taxon>Metazoa</taxon>
        <taxon>Ecdysozoa</taxon>
        <taxon>Nematoda</taxon>
        <taxon>Chromadorea</taxon>
        <taxon>Rhabditida</taxon>
        <taxon>Tylenchina</taxon>
        <taxon>Tylenchomorpha</taxon>
        <taxon>Sphaerularioidea</taxon>
        <taxon>Anguinidae</taxon>
        <taxon>Anguininae</taxon>
        <taxon>Ditylenchus</taxon>
    </lineage>
</organism>
<feature type="compositionally biased region" description="Basic and acidic residues" evidence="1">
    <location>
        <begin position="173"/>
        <end position="183"/>
    </location>
</feature>